<reference evidence="2" key="1">
    <citation type="submission" date="2018-05" db="EMBL/GenBank/DDBJ databases">
        <authorList>
            <person name="Lanie J.A."/>
            <person name="Ng W.-L."/>
            <person name="Kazmierczak K.M."/>
            <person name="Andrzejewski T.M."/>
            <person name="Davidsen T.M."/>
            <person name="Wayne K.J."/>
            <person name="Tettelin H."/>
            <person name="Glass J.I."/>
            <person name="Rusch D."/>
            <person name="Podicherti R."/>
            <person name="Tsui H.-C.T."/>
            <person name="Winkler M.E."/>
        </authorList>
    </citation>
    <scope>NUCLEOTIDE SEQUENCE</scope>
</reference>
<gene>
    <name evidence="2" type="ORF">METZ01_LOCUS428498</name>
</gene>
<feature type="compositionally biased region" description="Basic residues" evidence="1">
    <location>
        <begin position="25"/>
        <end position="54"/>
    </location>
</feature>
<accession>A0A382XXL4</accession>
<feature type="non-terminal residue" evidence="2">
    <location>
        <position position="54"/>
    </location>
</feature>
<feature type="non-terminal residue" evidence="2">
    <location>
        <position position="1"/>
    </location>
</feature>
<organism evidence="2">
    <name type="scientific">marine metagenome</name>
    <dbReference type="NCBI Taxonomy" id="408172"/>
    <lineage>
        <taxon>unclassified sequences</taxon>
        <taxon>metagenomes</taxon>
        <taxon>ecological metagenomes</taxon>
    </lineage>
</organism>
<proteinExistence type="predicted"/>
<name>A0A382XXL4_9ZZZZ</name>
<sequence length="54" mass="6326">WRRLGPHPPAGRDAGHRGESGRVLRPGRRRPCPHRRRGDRRPPGPRRRTCRPHL</sequence>
<evidence type="ECO:0000256" key="1">
    <source>
        <dbReference type="SAM" id="MobiDB-lite"/>
    </source>
</evidence>
<dbReference type="EMBL" id="UINC01171201">
    <property type="protein sequence ID" value="SVD75644.1"/>
    <property type="molecule type" value="Genomic_DNA"/>
</dbReference>
<feature type="region of interest" description="Disordered" evidence="1">
    <location>
        <begin position="1"/>
        <end position="54"/>
    </location>
</feature>
<protein>
    <submittedName>
        <fullName evidence="2">Uncharacterized protein</fullName>
    </submittedName>
</protein>
<feature type="compositionally biased region" description="Basic and acidic residues" evidence="1">
    <location>
        <begin position="13"/>
        <end position="22"/>
    </location>
</feature>
<dbReference type="AlphaFoldDB" id="A0A382XXL4"/>
<evidence type="ECO:0000313" key="2">
    <source>
        <dbReference type="EMBL" id="SVD75644.1"/>
    </source>
</evidence>